<evidence type="ECO:0000313" key="2">
    <source>
        <dbReference type="Proteomes" id="UP001595907"/>
    </source>
</evidence>
<gene>
    <name evidence="1" type="ORF">ACFOWM_09640</name>
</gene>
<accession>A0ABV8QU20</accession>
<proteinExistence type="predicted"/>
<dbReference type="Proteomes" id="UP001595907">
    <property type="component" value="Unassembled WGS sequence"/>
</dbReference>
<dbReference type="EMBL" id="JBHSCZ010000002">
    <property type="protein sequence ID" value="MFC4263140.1"/>
    <property type="molecule type" value="Genomic_DNA"/>
</dbReference>
<name>A0ABV8QU20_9BACT</name>
<sequence>MKKIYTIIMMLSIGSITFLSCSSTKNTNKDVTGIGGTVIKTVGTIVGAIVLSKIINSVLKTVTGSTAFSGVTQNNNFLSNFNENTKLSSFAQSPLLKSALQVLVAERYQIPLTTVANNYNNLITVGDLATFIGKNGSAKALQPLK</sequence>
<evidence type="ECO:0000313" key="1">
    <source>
        <dbReference type="EMBL" id="MFC4263140.1"/>
    </source>
</evidence>
<reference evidence="2" key="1">
    <citation type="journal article" date="2019" name="Int. J. Syst. Evol. Microbiol.">
        <title>The Global Catalogue of Microorganisms (GCM) 10K type strain sequencing project: providing services to taxonomists for standard genome sequencing and annotation.</title>
        <authorList>
            <consortium name="The Broad Institute Genomics Platform"/>
            <consortium name="The Broad Institute Genome Sequencing Center for Infectious Disease"/>
            <person name="Wu L."/>
            <person name="Ma J."/>
        </authorList>
    </citation>
    <scope>NUCLEOTIDE SEQUENCE [LARGE SCALE GENOMIC DNA]</scope>
    <source>
        <strain evidence="2">CECT 8289</strain>
    </source>
</reference>
<dbReference type="PROSITE" id="PS51257">
    <property type="entry name" value="PROKAR_LIPOPROTEIN"/>
    <property type="match status" value="1"/>
</dbReference>
<keyword evidence="2" id="KW-1185">Reference proteome</keyword>
<dbReference type="RefSeq" id="WP_379709292.1">
    <property type="nucleotide sequence ID" value="NZ_JBHSCZ010000002.1"/>
</dbReference>
<organism evidence="1 2">
    <name type="scientific">Ferruginibacter yonginensis</name>
    <dbReference type="NCBI Taxonomy" id="1310416"/>
    <lineage>
        <taxon>Bacteria</taxon>
        <taxon>Pseudomonadati</taxon>
        <taxon>Bacteroidota</taxon>
        <taxon>Chitinophagia</taxon>
        <taxon>Chitinophagales</taxon>
        <taxon>Chitinophagaceae</taxon>
        <taxon>Ferruginibacter</taxon>
    </lineage>
</organism>
<comment type="caution">
    <text evidence="1">The sequence shown here is derived from an EMBL/GenBank/DDBJ whole genome shotgun (WGS) entry which is preliminary data.</text>
</comment>
<protein>
    <submittedName>
        <fullName evidence="1">Uncharacterized protein</fullName>
    </submittedName>
</protein>